<dbReference type="InterPro" id="IPR043425">
    <property type="entry name" value="NusG-like"/>
</dbReference>
<dbReference type="SUPFAM" id="SSF82679">
    <property type="entry name" value="N-utilization substance G protein NusG, N-terminal domain"/>
    <property type="match status" value="1"/>
</dbReference>
<dbReference type="InterPro" id="IPR006645">
    <property type="entry name" value="NGN-like_dom"/>
</dbReference>
<organism evidence="5">
    <name type="scientific">Oceaniferula spumae</name>
    <dbReference type="NCBI Taxonomy" id="2979115"/>
    <lineage>
        <taxon>Bacteria</taxon>
        <taxon>Pseudomonadati</taxon>
        <taxon>Verrucomicrobiota</taxon>
        <taxon>Verrucomicrobiia</taxon>
        <taxon>Verrucomicrobiales</taxon>
        <taxon>Verrucomicrobiaceae</taxon>
        <taxon>Oceaniferula</taxon>
    </lineage>
</organism>
<dbReference type="Gene3D" id="3.30.70.940">
    <property type="entry name" value="NusG, N-terminal domain"/>
    <property type="match status" value="1"/>
</dbReference>
<dbReference type="KEGG" id="osu:NT6N_20450"/>
<evidence type="ECO:0000256" key="2">
    <source>
        <dbReference type="ARBA" id="ARBA00023015"/>
    </source>
</evidence>
<dbReference type="PANTHER" id="PTHR30265:SF4">
    <property type="entry name" value="KOW MOTIF FAMILY PROTEIN, EXPRESSED"/>
    <property type="match status" value="1"/>
</dbReference>
<dbReference type="EMBL" id="AP026866">
    <property type="protein sequence ID" value="BDS07005.1"/>
    <property type="molecule type" value="Genomic_DNA"/>
</dbReference>
<dbReference type="PANTHER" id="PTHR30265">
    <property type="entry name" value="RHO-INTERACTING TRANSCRIPTION TERMINATION FACTOR NUSG"/>
    <property type="match status" value="1"/>
</dbReference>
<dbReference type="Pfam" id="PF02357">
    <property type="entry name" value="NusG"/>
    <property type="match status" value="1"/>
</dbReference>
<feature type="domain" description="NusG-like N-terminal" evidence="4">
    <location>
        <begin position="12"/>
        <end position="99"/>
    </location>
</feature>
<evidence type="ECO:0000256" key="1">
    <source>
        <dbReference type="ARBA" id="ARBA00022814"/>
    </source>
</evidence>
<gene>
    <name evidence="5" type="ORF">NT6N_20450</name>
</gene>
<dbReference type="GO" id="GO:0006354">
    <property type="term" value="P:DNA-templated transcription elongation"/>
    <property type="evidence" value="ECO:0007669"/>
    <property type="project" value="InterPro"/>
</dbReference>
<dbReference type="GO" id="GO:0031564">
    <property type="term" value="P:transcription antitermination"/>
    <property type="evidence" value="ECO:0007669"/>
    <property type="project" value="UniProtKB-KW"/>
</dbReference>
<name>A0AAT9FM06_9BACT</name>
<sequence>MSDPLENDDPPAWYCVRTKSKREHIAAKSLRQLEGVETFCPRLRYRKATRRGKIWWVEAMFPGYIFAFFSRRENERNVVHTHGVMTLLKFGDYVPEIPASFIAEMCRLMEEQESVEDDTLTLQPQVRPGDEVEIAHGPMQGMQGKVIEVLPSSERVKLLIEFLGNDQVIDADLFSLLLPNKPLPE</sequence>
<evidence type="ECO:0000313" key="5">
    <source>
        <dbReference type="EMBL" id="BDS07005.1"/>
    </source>
</evidence>
<dbReference type="InterPro" id="IPR036735">
    <property type="entry name" value="NGN_dom_sf"/>
</dbReference>
<dbReference type="InterPro" id="IPR008991">
    <property type="entry name" value="Translation_prot_SH3-like_sf"/>
</dbReference>
<reference evidence="5" key="1">
    <citation type="submission" date="2024-07" db="EMBL/GenBank/DDBJ databases">
        <title>Complete genome sequence of Verrucomicrobiaceae bacterium NT6N.</title>
        <authorList>
            <person name="Huang C."/>
            <person name="Takami H."/>
            <person name="Hamasaki K."/>
        </authorList>
    </citation>
    <scope>NUCLEOTIDE SEQUENCE</scope>
    <source>
        <strain evidence="5">NT6N</strain>
    </source>
</reference>
<keyword evidence="1" id="KW-0889">Transcription antitermination</keyword>
<keyword evidence="3" id="KW-0804">Transcription</keyword>
<dbReference type="AlphaFoldDB" id="A0AAT9FM06"/>
<evidence type="ECO:0000256" key="3">
    <source>
        <dbReference type="ARBA" id="ARBA00023163"/>
    </source>
</evidence>
<evidence type="ECO:0000259" key="4">
    <source>
        <dbReference type="Pfam" id="PF02357"/>
    </source>
</evidence>
<proteinExistence type="predicted"/>
<dbReference type="SUPFAM" id="SSF50104">
    <property type="entry name" value="Translation proteins SH3-like domain"/>
    <property type="match status" value="1"/>
</dbReference>
<keyword evidence="2" id="KW-0805">Transcription regulation</keyword>
<dbReference type="CDD" id="cd06091">
    <property type="entry name" value="KOW_NusG"/>
    <property type="match status" value="1"/>
</dbReference>
<accession>A0AAT9FM06</accession>
<protein>
    <recommendedName>
        <fullName evidence="4">NusG-like N-terminal domain-containing protein</fullName>
    </recommendedName>
</protein>